<comment type="caution">
    <text evidence="2">The sequence shown here is derived from an EMBL/GenBank/DDBJ whole genome shotgun (WGS) entry which is preliminary data.</text>
</comment>
<dbReference type="GO" id="GO:0016747">
    <property type="term" value="F:acyltransferase activity, transferring groups other than amino-acyl groups"/>
    <property type="evidence" value="ECO:0007669"/>
    <property type="project" value="InterPro"/>
</dbReference>
<dbReference type="PROSITE" id="PS51186">
    <property type="entry name" value="GNAT"/>
    <property type="match status" value="1"/>
</dbReference>
<dbReference type="OrthoDB" id="3572254at2"/>
<evidence type="ECO:0000313" key="3">
    <source>
        <dbReference type="Proteomes" id="UP000253303"/>
    </source>
</evidence>
<sequence length="150" mass="16346">MPYSGSVTAEPSPILTVGGDDRELEQRLDRELTAFNEAATGAIYGDSFSVKVVDDDGELVGGLTAWTWGTQCVISLLWVREDSRAHGWGGEILKAAELEAGRRGCDQVVVSSYTFQAPGFYQRNGYAEISRVPGVPGGHEDVYLFKRLET</sequence>
<evidence type="ECO:0000313" key="2">
    <source>
        <dbReference type="EMBL" id="RBQ14300.1"/>
    </source>
</evidence>
<reference evidence="2 3" key="1">
    <citation type="submission" date="2018-06" db="EMBL/GenBank/DDBJ databases">
        <title>Sphaerisporangium craniellae sp. nov., isolated from a marine sponge in the South China Sea.</title>
        <authorList>
            <person name="Li L."/>
        </authorList>
    </citation>
    <scope>NUCLEOTIDE SEQUENCE [LARGE SCALE GENOMIC DNA]</scope>
    <source>
        <strain evidence="2 3">LHW63015</strain>
    </source>
</reference>
<feature type="domain" description="N-acetyltransferase" evidence="1">
    <location>
        <begin position="12"/>
        <end position="149"/>
    </location>
</feature>
<dbReference type="Pfam" id="PF13508">
    <property type="entry name" value="Acetyltransf_7"/>
    <property type="match status" value="1"/>
</dbReference>
<protein>
    <submittedName>
        <fullName evidence="2">GNAT family N-acetyltransferase</fullName>
    </submittedName>
</protein>
<proteinExistence type="predicted"/>
<dbReference type="EMBL" id="QMEY01000035">
    <property type="protein sequence ID" value="RBQ14300.1"/>
    <property type="molecule type" value="Genomic_DNA"/>
</dbReference>
<keyword evidence="3" id="KW-1185">Reference proteome</keyword>
<name>A0A366LKU7_9ACTN</name>
<gene>
    <name evidence="2" type="ORF">DP939_41540</name>
</gene>
<dbReference type="InterPro" id="IPR000182">
    <property type="entry name" value="GNAT_dom"/>
</dbReference>
<dbReference type="InterPro" id="IPR016181">
    <property type="entry name" value="Acyl_CoA_acyltransferase"/>
</dbReference>
<dbReference type="Gene3D" id="3.40.630.30">
    <property type="match status" value="1"/>
</dbReference>
<dbReference type="CDD" id="cd04301">
    <property type="entry name" value="NAT_SF"/>
    <property type="match status" value="1"/>
</dbReference>
<accession>A0A366LKU7</accession>
<organism evidence="2 3">
    <name type="scientific">Spongiactinospora rosea</name>
    <dbReference type="NCBI Taxonomy" id="2248750"/>
    <lineage>
        <taxon>Bacteria</taxon>
        <taxon>Bacillati</taxon>
        <taxon>Actinomycetota</taxon>
        <taxon>Actinomycetes</taxon>
        <taxon>Streptosporangiales</taxon>
        <taxon>Streptosporangiaceae</taxon>
        <taxon>Spongiactinospora</taxon>
    </lineage>
</organism>
<dbReference type="SUPFAM" id="SSF55729">
    <property type="entry name" value="Acyl-CoA N-acyltransferases (Nat)"/>
    <property type="match status" value="1"/>
</dbReference>
<keyword evidence="2" id="KW-0808">Transferase</keyword>
<dbReference type="AlphaFoldDB" id="A0A366LKU7"/>
<evidence type="ECO:0000259" key="1">
    <source>
        <dbReference type="PROSITE" id="PS51186"/>
    </source>
</evidence>
<dbReference type="Proteomes" id="UP000253303">
    <property type="component" value="Unassembled WGS sequence"/>
</dbReference>